<name>A0A9Q1G6P2_SYNKA</name>
<gene>
    <name evidence="2" type="ORF">SKAU_G00070420</name>
</gene>
<evidence type="ECO:0000313" key="2">
    <source>
        <dbReference type="EMBL" id="KAJ8376462.1"/>
    </source>
</evidence>
<reference evidence="2" key="1">
    <citation type="journal article" date="2023" name="Science">
        <title>Genome structures resolve the early diversification of teleost fishes.</title>
        <authorList>
            <person name="Parey E."/>
            <person name="Louis A."/>
            <person name="Montfort J."/>
            <person name="Bouchez O."/>
            <person name="Roques C."/>
            <person name="Iampietro C."/>
            <person name="Lluch J."/>
            <person name="Castinel A."/>
            <person name="Donnadieu C."/>
            <person name="Desvignes T."/>
            <person name="Floi Bucao C."/>
            <person name="Jouanno E."/>
            <person name="Wen M."/>
            <person name="Mejri S."/>
            <person name="Dirks R."/>
            <person name="Jansen H."/>
            <person name="Henkel C."/>
            <person name="Chen W.J."/>
            <person name="Zahm M."/>
            <person name="Cabau C."/>
            <person name="Klopp C."/>
            <person name="Thompson A.W."/>
            <person name="Robinson-Rechavi M."/>
            <person name="Braasch I."/>
            <person name="Lecointre G."/>
            <person name="Bobe J."/>
            <person name="Postlethwait J.H."/>
            <person name="Berthelot C."/>
            <person name="Roest Crollius H."/>
            <person name="Guiguen Y."/>
        </authorList>
    </citation>
    <scope>NUCLEOTIDE SEQUENCE</scope>
    <source>
        <strain evidence="2">WJC10195</strain>
    </source>
</reference>
<organism evidence="2 3">
    <name type="scientific">Synaphobranchus kaupii</name>
    <name type="common">Kaup's arrowtooth eel</name>
    <dbReference type="NCBI Taxonomy" id="118154"/>
    <lineage>
        <taxon>Eukaryota</taxon>
        <taxon>Metazoa</taxon>
        <taxon>Chordata</taxon>
        <taxon>Craniata</taxon>
        <taxon>Vertebrata</taxon>
        <taxon>Euteleostomi</taxon>
        <taxon>Actinopterygii</taxon>
        <taxon>Neopterygii</taxon>
        <taxon>Teleostei</taxon>
        <taxon>Anguilliformes</taxon>
        <taxon>Synaphobranchidae</taxon>
        <taxon>Synaphobranchus</taxon>
    </lineage>
</organism>
<keyword evidence="3" id="KW-1185">Reference proteome</keyword>
<dbReference type="AlphaFoldDB" id="A0A9Q1G6P2"/>
<sequence length="96" mass="10236">MTEMQLQSPTVAVTLDVRDKNVETNEPALDSDRRDLSITPSRDRRKERAARGGGANGASNCALAVTSLKSAVTLNAVPLCQRRRAGGRVGSDTARV</sequence>
<feature type="compositionally biased region" description="Basic and acidic residues" evidence="1">
    <location>
        <begin position="30"/>
        <end position="50"/>
    </location>
</feature>
<evidence type="ECO:0000256" key="1">
    <source>
        <dbReference type="SAM" id="MobiDB-lite"/>
    </source>
</evidence>
<feature type="region of interest" description="Disordered" evidence="1">
    <location>
        <begin position="17"/>
        <end position="59"/>
    </location>
</feature>
<comment type="caution">
    <text evidence="2">The sequence shown here is derived from an EMBL/GenBank/DDBJ whole genome shotgun (WGS) entry which is preliminary data.</text>
</comment>
<dbReference type="EMBL" id="JAINUF010000002">
    <property type="protein sequence ID" value="KAJ8376462.1"/>
    <property type="molecule type" value="Genomic_DNA"/>
</dbReference>
<evidence type="ECO:0000313" key="3">
    <source>
        <dbReference type="Proteomes" id="UP001152622"/>
    </source>
</evidence>
<accession>A0A9Q1G6P2</accession>
<proteinExistence type="predicted"/>
<protein>
    <submittedName>
        <fullName evidence="2">Uncharacterized protein</fullName>
    </submittedName>
</protein>
<dbReference type="Proteomes" id="UP001152622">
    <property type="component" value="Chromosome 2"/>
</dbReference>